<keyword evidence="17" id="KW-1185">Reference proteome</keyword>
<dbReference type="InterPro" id="IPR017907">
    <property type="entry name" value="Znf_RING_CS"/>
</dbReference>
<evidence type="ECO:0000256" key="13">
    <source>
        <dbReference type="ARBA" id="ARBA00041081"/>
    </source>
</evidence>
<dbReference type="CDD" id="cd16508">
    <property type="entry name" value="RING-HC_HAKAI-like"/>
    <property type="match status" value="1"/>
</dbReference>
<dbReference type="GO" id="GO:0061630">
    <property type="term" value="F:ubiquitin protein ligase activity"/>
    <property type="evidence" value="ECO:0007669"/>
    <property type="project" value="UniProtKB-EC"/>
</dbReference>
<dbReference type="OrthoDB" id="547746at2759"/>
<keyword evidence="9" id="KW-0833">Ubl conjugation pathway</keyword>
<dbReference type="GO" id="GO:0016567">
    <property type="term" value="P:protein ubiquitination"/>
    <property type="evidence" value="ECO:0007669"/>
    <property type="project" value="UniProtKB-UniPathway"/>
</dbReference>
<comment type="subcellular location">
    <subcellularLocation>
        <location evidence="2">Nucleus</location>
    </subcellularLocation>
</comment>
<evidence type="ECO:0000256" key="9">
    <source>
        <dbReference type="ARBA" id="ARBA00022786"/>
    </source>
</evidence>
<dbReference type="PROSITE" id="PS00518">
    <property type="entry name" value="ZF_RING_1"/>
    <property type="match status" value="1"/>
</dbReference>
<gene>
    <name evidence="16" type="ORF">Celaphus_00009491</name>
</gene>
<dbReference type="EMBL" id="MKHE01000034">
    <property type="protein sequence ID" value="OWJ99175.1"/>
    <property type="molecule type" value="Genomic_DNA"/>
</dbReference>
<comment type="caution">
    <text evidence="16">The sequence shown here is derived from an EMBL/GenBank/DDBJ whole genome shotgun (WGS) entry which is preliminary data.</text>
</comment>
<organism evidence="16 17">
    <name type="scientific">Cervus elaphus hippelaphus</name>
    <name type="common">European red deer</name>
    <dbReference type="NCBI Taxonomy" id="46360"/>
    <lineage>
        <taxon>Eukaryota</taxon>
        <taxon>Metazoa</taxon>
        <taxon>Chordata</taxon>
        <taxon>Craniata</taxon>
        <taxon>Vertebrata</taxon>
        <taxon>Euteleostomi</taxon>
        <taxon>Mammalia</taxon>
        <taxon>Eutheria</taxon>
        <taxon>Laurasiatheria</taxon>
        <taxon>Artiodactyla</taxon>
        <taxon>Ruminantia</taxon>
        <taxon>Pecora</taxon>
        <taxon>Cervidae</taxon>
        <taxon>Cervinae</taxon>
        <taxon>Cervus</taxon>
    </lineage>
</organism>
<keyword evidence="7" id="KW-0479">Metal-binding</keyword>
<reference evidence="16 17" key="1">
    <citation type="journal article" date="2018" name="Mol. Genet. Genomics">
        <title>The red deer Cervus elaphus genome CerEla1.0: sequencing, annotating, genes, and chromosomes.</title>
        <authorList>
            <person name="Bana N.A."/>
            <person name="Nyiri A."/>
            <person name="Nagy J."/>
            <person name="Frank K."/>
            <person name="Nagy T."/>
            <person name="Steger V."/>
            <person name="Schiller M."/>
            <person name="Lakatos P."/>
            <person name="Sugar L."/>
            <person name="Horn P."/>
            <person name="Barta E."/>
            <person name="Orosz L."/>
        </authorList>
    </citation>
    <scope>NUCLEOTIDE SEQUENCE [LARGE SCALE GENOMIC DNA]</scope>
    <source>
        <strain evidence="16">Hungarian</strain>
    </source>
</reference>
<dbReference type="UniPathway" id="UPA00143"/>
<dbReference type="GO" id="GO:0008270">
    <property type="term" value="F:zinc ion binding"/>
    <property type="evidence" value="ECO:0007669"/>
    <property type="project" value="UniProtKB-KW"/>
</dbReference>
<evidence type="ECO:0000256" key="12">
    <source>
        <dbReference type="ARBA" id="ARBA00038499"/>
    </source>
</evidence>
<keyword evidence="11" id="KW-0539">Nucleus</keyword>
<dbReference type="Pfam" id="PF18408">
    <property type="entry name" value="zf_Hakai"/>
    <property type="match status" value="1"/>
</dbReference>
<keyword evidence="5" id="KW-0217">Developmental protein</keyword>
<evidence type="ECO:0000256" key="1">
    <source>
        <dbReference type="ARBA" id="ARBA00000900"/>
    </source>
</evidence>
<dbReference type="Pfam" id="PF00097">
    <property type="entry name" value="zf-C3HC4"/>
    <property type="match status" value="1"/>
</dbReference>
<dbReference type="Proteomes" id="UP000242450">
    <property type="component" value="Chromosome X"/>
</dbReference>
<keyword evidence="8 14" id="KW-0863">Zinc-finger</keyword>
<comment type="similarity">
    <text evidence="12">Belongs to the Hakai family.</text>
</comment>
<evidence type="ECO:0000313" key="16">
    <source>
        <dbReference type="EMBL" id="OWJ99175.1"/>
    </source>
</evidence>
<name>A0A212BZK4_CEREH</name>
<dbReference type="PANTHER" id="PTHR13480">
    <property type="entry name" value="E3 UBIQUITIN-PROTEIN LIGASE HAKAI-RELATED"/>
    <property type="match status" value="1"/>
</dbReference>
<evidence type="ECO:0000256" key="5">
    <source>
        <dbReference type="ARBA" id="ARBA00022473"/>
    </source>
</evidence>
<dbReference type="PANTHER" id="PTHR13480:SF0">
    <property type="entry name" value="E3 UBIQUITIN-PROTEIN LIGASE HAKAI"/>
    <property type="match status" value="1"/>
</dbReference>
<evidence type="ECO:0000256" key="8">
    <source>
        <dbReference type="ARBA" id="ARBA00022771"/>
    </source>
</evidence>
<evidence type="ECO:0000256" key="2">
    <source>
        <dbReference type="ARBA" id="ARBA00004123"/>
    </source>
</evidence>
<feature type="domain" description="RING-type" evidence="15">
    <location>
        <begin position="54"/>
        <end position="94"/>
    </location>
</feature>
<dbReference type="InterPro" id="IPR001841">
    <property type="entry name" value="Znf_RING"/>
</dbReference>
<dbReference type="SUPFAM" id="SSF57850">
    <property type="entry name" value="RING/U-box"/>
    <property type="match status" value="1"/>
</dbReference>
<protein>
    <recommendedName>
        <fullName evidence="13">E3 ubiquitin-protein ligase Hakai</fullName>
        <ecNumber evidence="4">2.3.2.27</ecNumber>
    </recommendedName>
</protein>
<dbReference type="PROSITE" id="PS50089">
    <property type="entry name" value="ZF_RING_2"/>
    <property type="match status" value="1"/>
</dbReference>
<dbReference type="Gene3D" id="6.10.140.2210">
    <property type="match status" value="1"/>
</dbReference>
<dbReference type="Gene3D" id="3.30.40.10">
    <property type="entry name" value="Zinc/RING finger domain, C3HC4 (zinc finger)"/>
    <property type="match status" value="1"/>
</dbReference>
<evidence type="ECO:0000256" key="14">
    <source>
        <dbReference type="PROSITE-ProRule" id="PRU00175"/>
    </source>
</evidence>
<keyword evidence="10" id="KW-0862">Zinc</keyword>
<dbReference type="AlphaFoldDB" id="A0A212BZK4"/>
<evidence type="ECO:0000256" key="6">
    <source>
        <dbReference type="ARBA" id="ARBA00022679"/>
    </source>
</evidence>
<dbReference type="InterPro" id="IPR013083">
    <property type="entry name" value="Znf_RING/FYVE/PHD"/>
</dbReference>
<dbReference type="InterPro" id="IPR040383">
    <property type="entry name" value="HAKAI/CBLL2"/>
</dbReference>
<evidence type="ECO:0000256" key="10">
    <source>
        <dbReference type="ARBA" id="ARBA00022833"/>
    </source>
</evidence>
<evidence type="ECO:0000256" key="11">
    <source>
        <dbReference type="ARBA" id="ARBA00023242"/>
    </source>
</evidence>
<sequence length="296" mass="33706">MENAQRRDPSCEENWYDSTGGESLLDERESVENVFWDFKINILGKKDETIIHFCDKCELPIRIYGRMLPCKHAFCYTCAILHGKEGDKICPSCSNFVQQIEQHSQGSVFVCSTVQGCKRSYLSQRDLQAHINFRHHFVPPPAKIYDYLKKLPDKHHMNHIIPKQYLMIPPPSLQRSCSSRIIMSQETESESLFVSTRKHSDLITVPIQIDSNSELTSGTEFSSHCAITVIFYATLPPLPSIRHLRPHPSQATGTFHLIDSQVSDTSTSYCSDATLYEISSTRTYLTSTGLLNIKEL</sequence>
<dbReference type="InterPro" id="IPR018957">
    <property type="entry name" value="Znf_C3HC4_RING-type"/>
</dbReference>
<accession>A0A212BZK4</accession>
<evidence type="ECO:0000259" key="15">
    <source>
        <dbReference type="PROSITE" id="PS50089"/>
    </source>
</evidence>
<dbReference type="GO" id="GO:0030155">
    <property type="term" value="P:regulation of cell adhesion"/>
    <property type="evidence" value="ECO:0007669"/>
    <property type="project" value="TreeGrafter"/>
</dbReference>
<dbReference type="InterPro" id="IPR041042">
    <property type="entry name" value="Znf_Hakai"/>
</dbReference>
<dbReference type="InterPro" id="IPR040380">
    <property type="entry name" value="HAKAI-like_RING-HC"/>
</dbReference>
<evidence type="ECO:0000256" key="4">
    <source>
        <dbReference type="ARBA" id="ARBA00012483"/>
    </source>
</evidence>
<comment type="catalytic activity">
    <reaction evidence="1">
        <text>S-ubiquitinyl-[E2 ubiquitin-conjugating enzyme]-L-cysteine + [acceptor protein]-L-lysine = [E2 ubiquitin-conjugating enzyme]-L-cysteine + N(6)-ubiquitinyl-[acceptor protein]-L-lysine.</text>
        <dbReference type="EC" id="2.3.2.27"/>
    </reaction>
</comment>
<evidence type="ECO:0000256" key="3">
    <source>
        <dbReference type="ARBA" id="ARBA00004906"/>
    </source>
</evidence>
<keyword evidence="6" id="KW-0808">Transferase</keyword>
<dbReference type="GO" id="GO:0005634">
    <property type="term" value="C:nucleus"/>
    <property type="evidence" value="ECO:0007669"/>
    <property type="project" value="UniProtKB-SubCell"/>
</dbReference>
<proteinExistence type="inferred from homology"/>
<evidence type="ECO:0000313" key="17">
    <source>
        <dbReference type="Proteomes" id="UP000242450"/>
    </source>
</evidence>
<comment type="pathway">
    <text evidence="3">Protein modification; protein ubiquitination.</text>
</comment>
<dbReference type="EC" id="2.3.2.27" evidence="4"/>
<evidence type="ECO:0000256" key="7">
    <source>
        <dbReference type="ARBA" id="ARBA00022723"/>
    </source>
</evidence>